<evidence type="ECO:0000313" key="3">
    <source>
        <dbReference type="Proteomes" id="UP001230268"/>
    </source>
</evidence>
<proteinExistence type="predicted"/>
<name>A0AAD8PEF7_BABGI</name>
<dbReference type="Gene3D" id="2.40.70.10">
    <property type="entry name" value="Acid Proteases"/>
    <property type="match status" value="1"/>
</dbReference>
<dbReference type="InterPro" id="IPR021109">
    <property type="entry name" value="Peptidase_aspartic_dom_sf"/>
</dbReference>
<keyword evidence="1" id="KW-0812">Transmembrane</keyword>
<dbReference type="EMBL" id="JAVEPI010000002">
    <property type="protein sequence ID" value="KAK1443840.1"/>
    <property type="molecule type" value="Genomic_DNA"/>
</dbReference>
<keyword evidence="3" id="KW-1185">Reference proteome</keyword>
<evidence type="ECO:0000313" key="2">
    <source>
        <dbReference type="EMBL" id="KAK1443840.1"/>
    </source>
</evidence>
<dbReference type="SUPFAM" id="SSF50630">
    <property type="entry name" value="Acid proteases"/>
    <property type="match status" value="1"/>
</dbReference>
<dbReference type="Proteomes" id="UP001230268">
    <property type="component" value="Unassembled WGS sequence"/>
</dbReference>
<feature type="transmembrane region" description="Helical" evidence="1">
    <location>
        <begin position="12"/>
        <end position="30"/>
    </location>
</feature>
<protein>
    <recommendedName>
        <fullName evidence="4">Peptidase A1 domain-containing protein</fullName>
    </recommendedName>
</protein>
<reference evidence="2" key="1">
    <citation type="submission" date="2023-08" db="EMBL/GenBank/DDBJ databases">
        <title>Draft sequence of the Babesia gibsoni genome.</title>
        <authorList>
            <person name="Yamagishi J.Y."/>
            <person name="Xuan X.X."/>
        </authorList>
    </citation>
    <scope>NUCLEOTIDE SEQUENCE</scope>
    <source>
        <strain evidence="2">Azabu</strain>
    </source>
</reference>
<evidence type="ECO:0000256" key="1">
    <source>
        <dbReference type="SAM" id="Phobius"/>
    </source>
</evidence>
<comment type="caution">
    <text evidence="2">The sequence shown here is derived from an EMBL/GenBank/DDBJ whole genome shotgun (WGS) entry which is preliminary data.</text>
</comment>
<gene>
    <name evidence="2" type="ORF">BgAZ_207160</name>
</gene>
<dbReference type="AlphaFoldDB" id="A0AAD8PEF7"/>
<organism evidence="2 3">
    <name type="scientific">Babesia gibsoni</name>
    <dbReference type="NCBI Taxonomy" id="33632"/>
    <lineage>
        <taxon>Eukaryota</taxon>
        <taxon>Sar</taxon>
        <taxon>Alveolata</taxon>
        <taxon>Apicomplexa</taxon>
        <taxon>Aconoidasida</taxon>
        <taxon>Piroplasmida</taxon>
        <taxon>Babesiidae</taxon>
        <taxon>Babesia</taxon>
    </lineage>
</organism>
<accession>A0AAD8PEF7</accession>
<sequence>MDRCSHCIQRMIFITYIAICVAATLPTFAVEPVKHRDAPAKESLKLKHDSYRGYTIRMQIGPQQLDLKVVSRINGIVLFQRGTDACVTPHAMFNCYKPEESKTAVWCNNSGICSPGDDKYECKEVKSSESIKAVTATEFFSDGRSHHMETIEGFENLKIDNDGLVKPAEFDKHPVKMANNIVWASGAAIPFEVGGLFGLAGVSSSCRGRCLWTEMLNKHDGYYVIDLNGDREQDGEAKSPMTSNIHLGLDSVNVDEIIWSEKRQTGGLFTDASMEFPVYDMTMCGVRLFGKSSSYWLAEIDLGSKCLILPKNFWLSLMAQLPISEECYDTETFMLCRLKRKGKERLPEIEFRLQHMPSEVILRIPIENLLLDDSDTPELCIMPDLTSTTSTGFVDHPTIKFGFIVLESINAVVDSDTGRVGFLLKNQVEPSNDICTASALCKGDQIYIPELNYCRQPLCNIWFFKKLDYETGYV</sequence>
<evidence type="ECO:0008006" key="4">
    <source>
        <dbReference type="Google" id="ProtNLM"/>
    </source>
</evidence>
<keyword evidence="1" id="KW-1133">Transmembrane helix</keyword>
<keyword evidence="1" id="KW-0472">Membrane</keyword>